<dbReference type="RefSeq" id="WP_215487085.1">
    <property type="nucleotide sequence ID" value="NZ_BAAAPJ010000005.1"/>
</dbReference>
<proteinExistence type="predicted"/>
<sequence length="379" mass="40006">MASPTDPAARPSGPKGTHGTSKLWTPTRLGDIQVDNRLAMSPMTRRRADADGQPNARMATYYAQRASFGLIVTEGTYPSVEGRAYPNQPGILASHAPGWAHVTDTMHQAGGRIAMQLMHAGRLTHPDITGVEDVVAPSAIGFEADAEHAHAAARNPVPRAATKADLEQIIHAHVTAAQRAIAAGFDGIELHSANGYLLQQFLSPATNQRTDTYGGSPAGRARFIIELVEAIAGTVGAGRVGLRLSPGANIQGADENDPRDLIATYTALGHALRPLSLAYVSIIHPDIPGELVQHIRHEFSAPLIANTGFGAVTSRDEALRLIDTGAADLVAIGRPAIANPDLPARWTADAPEALPDPATFYTGERGYTDYPTMSAPGDD</sequence>
<dbReference type="Gene3D" id="3.20.20.70">
    <property type="entry name" value="Aldolase class I"/>
    <property type="match status" value="1"/>
</dbReference>
<dbReference type="CDD" id="cd02933">
    <property type="entry name" value="OYE_like_FMN"/>
    <property type="match status" value="1"/>
</dbReference>
<feature type="domain" description="NADH:flavin oxidoreductase/NADH oxidase N-terminal" evidence="2">
    <location>
        <begin position="22"/>
        <end position="347"/>
    </location>
</feature>
<name>A0ABS5XTJ0_9MICO</name>
<feature type="region of interest" description="Disordered" evidence="1">
    <location>
        <begin position="1"/>
        <end position="28"/>
    </location>
</feature>
<organism evidence="3 4">
    <name type="scientific">Microbacterium flavum</name>
    <dbReference type="NCBI Taxonomy" id="415216"/>
    <lineage>
        <taxon>Bacteria</taxon>
        <taxon>Bacillati</taxon>
        <taxon>Actinomycetota</taxon>
        <taxon>Actinomycetes</taxon>
        <taxon>Micrococcales</taxon>
        <taxon>Microbacteriaceae</taxon>
        <taxon>Microbacterium</taxon>
    </lineage>
</organism>
<comment type="caution">
    <text evidence="3">The sequence shown here is derived from an EMBL/GenBank/DDBJ whole genome shotgun (WGS) entry which is preliminary data.</text>
</comment>
<dbReference type="InterPro" id="IPR045247">
    <property type="entry name" value="Oye-like"/>
</dbReference>
<dbReference type="InterPro" id="IPR013785">
    <property type="entry name" value="Aldolase_TIM"/>
</dbReference>
<evidence type="ECO:0000313" key="4">
    <source>
        <dbReference type="Proteomes" id="UP000740605"/>
    </source>
</evidence>
<protein>
    <submittedName>
        <fullName evidence="3">Alkene reductase</fullName>
    </submittedName>
</protein>
<reference evidence="3 4" key="1">
    <citation type="submission" date="2021-03" db="EMBL/GenBank/DDBJ databases">
        <title>Microbacterium pauli sp. nov., isolated from microfiltered milk.</title>
        <authorList>
            <person name="Bellassi P."/>
            <person name="Fontana A."/>
            <person name="Callegari M.L."/>
            <person name="Lorenzo M."/>
            <person name="Cappa F."/>
        </authorList>
    </citation>
    <scope>NUCLEOTIDE SEQUENCE [LARGE SCALE GENOMIC DNA]</scope>
    <source>
        <strain evidence="3 4">DSM 18909</strain>
    </source>
</reference>
<gene>
    <name evidence="3" type="ORF">J0P97_07155</name>
</gene>
<dbReference type="PANTHER" id="PTHR22893:SF91">
    <property type="entry name" value="NADPH DEHYDROGENASE 2-RELATED"/>
    <property type="match status" value="1"/>
</dbReference>
<dbReference type="EMBL" id="JAFLHG010000005">
    <property type="protein sequence ID" value="MBT8797848.1"/>
    <property type="molecule type" value="Genomic_DNA"/>
</dbReference>
<evidence type="ECO:0000259" key="2">
    <source>
        <dbReference type="Pfam" id="PF00724"/>
    </source>
</evidence>
<accession>A0ABS5XTJ0</accession>
<evidence type="ECO:0000313" key="3">
    <source>
        <dbReference type="EMBL" id="MBT8797848.1"/>
    </source>
</evidence>
<dbReference type="InterPro" id="IPR001155">
    <property type="entry name" value="OxRdtase_FMN_N"/>
</dbReference>
<keyword evidence="4" id="KW-1185">Reference proteome</keyword>
<evidence type="ECO:0000256" key="1">
    <source>
        <dbReference type="SAM" id="MobiDB-lite"/>
    </source>
</evidence>
<dbReference type="PANTHER" id="PTHR22893">
    <property type="entry name" value="NADH OXIDOREDUCTASE-RELATED"/>
    <property type="match status" value="1"/>
</dbReference>
<dbReference type="SUPFAM" id="SSF51395">
    <property type="entry name" value="FMN-linked oxidoreductases"/>
    <property type="match status" value="1"/>
</dbReference>
<dbReference type="Pfam" id="PF00724">
    <property type="entry name" value="Oxidored_FMN"/>
    <property type="match status" value="1"/>
</dbReference>
<dbReference type="Proteomes" id="UP000740605">
    <property type="component" value="Unassembled WGS sequence"/>
</dbReference>